<feature type="non-terminal residue" evidence="2">
    <location>
        <position position="52"/>
    </location>
</feature>
<dbReference type="OrthoDB" id="10069295at2759"/>
<feature type="compositionally biased region" description="Polar residues" evidence="1">
    <location>
        <begin position="1"/>
        <end position="12"/>
    </location>
</feature>
<organism evidence="2 3">
    <name type="scientific">Acaulospora morrowiae</name>
    <dbReference type="NCBI Taxonomy" id="94023"/>
    <lineage>
        <taxon>Eukaryota</taxon>
        <taxon>Fungi</taxon>
        <taxon>Fungi incertae sedis</taxon>
        <taxon>Mucoromycota</taxon>
        <taxon>Glomeromycotina</taxon>
        <taxon>Glomeromycetes</taxon>
        <taxon>Diversisporales</taxon>
        <taxon>Acaulosporaceae</taxon>
        <taxon>Acaulospora</taxon>
    </lineage>
</organism>
<dbReference type="AlphaFoldDB" id="A0A9N9P528"/>
<keyword evidence="3" id="KW-1185">Reference proteome</keyword>
<evidence type="ECO:0000313" key="2">
    <source>
        <dbReference type="EMBL" id="CAG8785323.1"/>
    </source>
</evidence>
<accession>A0A9N9P528</accession>
<evidence type="ECO:0000313" key="3">
    <source>
        <dbReference type="Proteomes" id="UP000789342"/>
    </source>
</evidence>
<feature type="region of interest" description="Disordered" evidence="1">
    <location>
        <begin position="1"/>
        <end position="27"/>
    </location>
</feature>
<gene>
    <name evidence="2" type="ORF">AMORRO_LOCUS17666</name>
</gene>
<name>A0A9N9P528_9GLOM</name>
<sequence length="52" mass="6102">MSNFEQENSETIESIGENDDFEPSELGTKEYWESRYVRENENFEAHGDIGEI</sequence>
<comment type="caution">
    <text evidence="2">The sequence shown here is derived from an EMBL/GenBank/DDBJ whole genome shotgun (WGS) entry which is preliminary data.</text>
</comment>
<dbReference type="Proteomes" id="UP000789342">
    <property type="component" value="Unassembled WGS sequence"/>
</dbReference>
<reference evidence="2" key="1">
    <citation type="submission" date="2021-06" db="EMBL/GenBank/DDBJ databases">
        <authorList>
            <person name="Kallberg Y."/>
            <person name="Tangrot J."/>
            <person name="Rosling A."/>
        </authorList>
    </citation>
    <scope>NUCLEOTIDE SEQUENCE</scope>
    <source>
        <strain evidence="2">CL551</strain>
    </source>
</reference>
<evidence type="ECO:0000256" key="1">
    <source>
        <dbReference type="SAM" id="MobiDB-lite"/>
    </source>
</evidence>
<protein>
    <submittedName>
        <fullName evidence="2">4221_t:CDS:1</fullName>
    </submittedName>
</protein>
<dbReference type="EMBL" id="CAJVPV010056144">
    <property type="protein sequence ID" value="CAG8785323.1"/>
    <property type="molecule type" value="Genomic_DNA"/>
</dbReference>
<proteinExistence type="predicted"/>